<dbReference type="OrthoDB" id="6375767at2759"/>
<keyword evidence="5" id="KW-1185">Reference proteome</keyword>
<sequence length="520" mass="58607">MEVNDAFPTVNSSFQEDPTPGRTFGAKAGLLEVVAEVPSLSAAKTAIRIGITSRSLKKLGAKRKNHGVWSMSMPDLNNVATKRRQTVRAKKLLKEEYVGFVGGISSTGILHLTLFHPADEKCAAAIKTVELDDALGGFPVQYREVQNHESSVFLTYFKEGIKYLAGGIESALRHVGDVYESSWKNRLFQCKGKRTVRCTQIPFEAQNLNLGDVFIADCGKKIFVWMPPESNRLERIRGTEQAKSIRDRERAGKPEIEILDQDWNTNDEFWDVMGGKDTIKNLSLAKSFNNDSSYWLTSEQQLSLWRVCDENGDNITKVAEGEFKKEFLDSKDAFILDAVNGGVFVWVGKKCTMNERRKAVQWAEKYITDQNRPSWTQVVRVLDGAEPEIFTQWSSSWTVSSSEGGKTKKRSRKPKLFNCSDEKGDLVIEEIANFGYEDLDTDDVMILDTLKDIFVWIGKGANVNEVRGAMSTAQASFFTIYFCHETKYLKGNLIPRPSNAKVTIILEGEESDEFKENFKN</sequence>
<dbReference type="Gene3D" id="3.40.20.10">
    <property type="entry name" value="Severin"/>
    <property type="match status" value="4"/>
</dbReference>
<dbReference type="PANTHER" id="PTHR11977">
    <property type="entry name" value="VILLIN"/>
    <property type="match status" value="1"/>
</dbReference>
<dbReference type="STRING" id="51028.A0A0N4V5A8"/>
<dbReference type="InterPro" id="IPR007122">
    <property type="entry name" value="Villin/Gelsolin"/>
</dbReference>
<dbReference type="SUPFAM" id="SSF55753">
    <property type="entry name" value="Actin depolymerizing proteins"/>
    <property type="match status" value="4"/>
</dbReference>
<gene>
    <name evidence="4" type="ORF">EVEC_LOCUS5029</name>
</gene>
<feature type="domain" description="Gelsolin-like" evidence="3">
    <location>
        <begin position="199"/>
        <end position="261"/>
    </location>
</feature>
<dbReference type="GO" id="GO:0005737">
    <property type="term" value="C:cytoplasm"/>
    <property type="evidence" value="ECO:0007669"/>
    <property type="project" value="TreeGrafter"/>
</dbReference>
<dbReference type="CDD" id="cd11292">
    <property type="entry name" value="gelsolin_S3_like"/>
    <property type="match status" value="1"/>
</dbReference>
<reference evidence="4 5" key="2">
    <citation type="submission" date="2018-10" db="EMBL/GenBank/DDBJ databases">
        <authorList>
            <consortium name="Pathogen Informatics"/>
        </authorList>
    </citation>
    <scope>NUCLEOTIDE SEQUENCE [LARGE SCALE GENOMIC DNA]</scope>
</reference>
<protein>
    <submittedName>
        <fullName evidence="6">HP domain-containing protein</fullName>
    </submittedName>
</protein>
<dbReference type="InterPro" id="IPR007123">
    <property type="entry name" value="Gelsolin-like_dom"/>
</dbReference>
<feature type="domain" description="Gelsolin-like" evidence="3">
    <location>
        <begin position="430"/>
        <end position="474"/>
    </location>
</feature>
<dbReference type="Proteomes" id="UP000274131">
    <property type="component" value="Unassembled WGS sequence"/>
</dbReference>
<dbReference type="GO" id="GO:0051016">
    <property type="term" value="P:barbed-end actin filament capping"/>
    <property type="evidence" value="ECO:0007669"/>
    <property type="project" value="TreeGrafter"/>
</dbReference>
<dbReference type="GO" id="GO:0005546">
    <property type="term" value="F:phosphatidylinositol-4,5-bisphosphate binding"/>
    <property type="evidence" value="ECO:0007669"/>
    <property type="project" value="TreeGrafter"/>
</dbReference>
<evidence type="ECO:0000256" key="1">
    <source>
        <dbReference type="ARBA" id="ARBA00022737"/>
    </source>
</evidence>
<dbReference type="CDD" id="cd11289">
    <property type="entry name" value="gelsolin_S2_like"/>
    <property type="match status" value="1"/>
</dbReference>
<dbReference type="SMART" id="SM00262">
    <property type="entry name" value="GEL"/>
    <property type="match status" value="3"/>
</dbReference>
<evidence type="ECO:0000313" key="5">
    <source>
        <dbReference type="Proteomes" id="UP000274131"/>
    </source>
</evidence>
<feature type="domain" description="Gelsolin-like" evidence="3">
    <location>
        <begin position="315"/>
        <end position="390"/>
    </location>
</feature>
<dbReference type="AlphaFoldDB" id="A0A0N4V5A8"/>
<feature type="region of interest" description="Disordered" evidence="2">
    <location>
        <begin position="1"/>
        <end position="21"/>
    </location>
</feature>
<dbReference type="PANTHER" id="PTHR11977:SF123">
    <property type="entry name" value="GELSOLIN"/>
    <property type="match status" value="1"/>
</dbReference>
<evidence type="ECO:0000313" key="6">
    <source>
        <dbReference type="WBParaSite" id="EVEC_0000539801-mRNA-1"/>
    </source>
</evidence>
<evidence type="ECO:0000259" key="3">
    <source>
        <dbReference type="Pfam" id="PF00626"/>
    </source>
</evidence>
<dbReference type="GO" id="GO:0008154">
    <property type="term" value="P:actin polymerization or depolymerization"/>
    <property type="evidence" value="ECO:0007669"/>
    <property type="project" value="TreeGrafter"/>
</dbReference>
<reference evidence="6" key="1">
    <citation type="submission" date="2017-02" db="UniProtKB">
        <authorList>
            <consortium name="WormBaseParasite"/>
        </authorList>
    </citation>
    <scope>IDENTIFICATION</scope>
</reference>
<dbReference type="WBParaSite" id="EVEC_0000539801-mRNA-1">
    <property type="protein sequence ID" value="EVEC_0000539801-mRNA-1"/>
    <property type="gene ID" value="EVEC_0000539801"/>
</dbReference>
<dbReference type="EMBL" id="UXUI01008031">
    <property type="protein sequence ID" value="VDD90278.1"/>
    <property type="molecule type" value="Genomic_DNA"/>
</dbReference>
<dbReference type="GO" id="GO:0051014">
    <property type="term" value="P:actin filament severing"/>
    <property type="evidence" value="ECO:0007669"/>
    <property type="project" value="TreeGrafter"/>
</dbReference>
<proteinExistence type="predicted"/>
<dbReference type="InterPro" id="IPR029006">
    <property type="entry name" value="ADF-H/Gelsolin-like_dom_sf"/>
</dbReference>
<keyword evidence="1" id="KW-0677">Repeat</keyword>
<accession>A0A0N4V5A8</accession>
<name>A0A0N4V5A8_ENTVE</name>
<organism evidence="6">
    <name type="scientific">Enterobius vermicularis</name>
    <name type="common">Human pinworm</name>
    <dbReference type="NCBI Taxonomy" id="51028"/>
    <lineage>
        <taxon>Eukaryota</taxon>
        <taxon>Metazoa</taxon>
        <taxon>Ecdysozoa</taxon>
        <taxon>Nematoda</taxon>
        <taxon>Chromadorea</taxon>
        <taxon>Rhabditida</taxon>
        <taxon>Spirurina</taxon>
        <taxon>Oxyuridomorpha</taxon>
        <taxon>Oxyuroidea</taxon>
        <taxon>Oxyuridae</taxon>
        <taxon>Enterobius</taxon>
    </lineage>
</organism>
<dbReference type="GO" id="GO:0051015">
    <property type="term" value="F:actin filament binding"/>
    <property type="evidence" value="ECO:0007669"/>
    <property type="project" value="InterPro"/>
</dbReference>
<evidence type="ECO:0000256" key="2">
    <source>
        <dbReference type="SAM" id="MobiDB-lite"/>
    </source>
</evidence>
<dbReference type="GO" id="GO:0015629">
    <property type="term" value="C:actin cytoskeleton"/>
    <property type="evidence" value="ECO:0007669"/>
    <property type="project" value="TreeGrafter"/>
</dbReference>
<dbReference type="Pfam" id="PF00626">
    <property type="entry name" value="Gelsolin"/>
    <property type="match status" value="3"/>
</dbReference>
<evidence type="ECO:0000313" key="4">
    <source>
        <dbReference type="EMBL" id="VDD90278.1"/>
    </source>
</evidence>